<comment type="caution">
    <text evidence="1">The sequence shown here is derived from an EMBL/GenBank/DDBJ whole genome shotgun (WGS) entry which is preliminary data.</text>
</comment>
<organism evidence="1">
    <name type="scientific">marine sediment metagenome</name>
    <dbReference type="NCBI Taxonomy" id="412755"/>
    <lineage>
        <taxon>unclassified sequences</taxon>
        <taxon>metagenomes</taxon>
        <taxon>ecological metagenomes</taxon>
    </lineage>
</organism>
<dbReference type="AlphaFoldDB" id="X0XGV6"/>
<accession>X0XGV6</accession>
<name>X0XGV6_9ZZZZ</name>
<protein>
    <submittedName>
        <fullName evidence="1">Uncharacterized protein</fullName>
    </submittedName>
</protein>
<feature type="non-terminal residue" evidence="1">
    <location>
        <position position="1"/>
    </location>
</feature>
<sequence length="93" mass="10996">ITLRNKIVHYQIKKLDNKQLQELIANIPYALTKQGKEVKDKRQIEQSIESLFFYNYLADEITLKKTQGAIETAREVMSELNKCYYDSVPDWLK</sequence>
<gene>
    <name evidence="1" type="ORF">S01H1_66948</name>
</gene>
<reference evidence="1" key="1">
    <citation type="journal article" date="2014" name="Front. Microbiol.">
        <title>High frequency of phylogenetically diverse reductive dehalogenase-homologous genes in deep subseafloor sedimentary metagenomes.</title>
        <authorList>
            <person name="Kawai M."/>
            <person name="Futagami T."/>
            <person name="Toyoda A."/>
            <person name="Takaki Y."/>
            <person name="Nishi S."/>
            <person name="Hori S."/>
            <person name="Arai W."/>
            <person name="Tsubouchi T."/>
            <person name="Morono Y."/>
            <person name="Uchiyama I."/>
            <person name="Ito T."/>
            <person name="Fujiyama A."/>
            <person name="Inagaki F."/>
            <person name="Takami H."/>
        </authorList>
    </citation>
    <scope>NUCLEOTIDE SEQUENCE</scope>
    <source>
        <strain evidence="1">Expedition CK06-06</strain>
    </source>
</reference>
<proteinExistence type="predicted"/>
<evidence type="ECO:0000313" key="1">
    <source>
        <dbReference type="EMBL" id="GAG34637.1"/>
    </source>
</evidence>
<dbReference type="EMBL" id="BARS01044291">
    <property type="protein sequence ID" value="GAG34637.1"/>
    <property type="molecule type" value="Genomic_DNA"/>
</dbReference>